<feature type="region of interest" description="Disordered" evidence="2">
    <location>
        <begin position="74"/>
        <end position="96"/>
    </location>
</feature>
<dbReference type="Gene3D" id="1.10.1780.10">
    <property type="entry name" value="Clp, N-terminal domain"/>
    <property type="match status" value="1"/>
</dbReference>
<name>A0A6G9XVI8_NOCBR</name>
<dbReference type="Proteomes" id="UP000501705">
    <property type="component" value="Chromosome"/>
</dbReference>
<dbReference type="Pfam" id="PF02861">
    <property type="entry name" value="Clp_N"/>
    <property type="match status" value="1"/>
</dbReference>
<dbReference type="InterPro" id="IPR004176">
    <property type="entry name" value="Clp_R_N"/>
</dbReference>
<dbReference type="AlphaFoldDB" id="A0A6G9XVI8"/>
<keyword evidence="1" id="KW-0677">Repeat</keyword>
<dbReference type="SUPFAM" id="SSF81923">
    <property type="entry name" value="Double Clp-N motif"/>
    <property type="match status" value="1"/>
</dbReference>
<organism evidence="4 5">
    <name type="scientific">Nocardia brasiliensis</name>
    <dbReference type="NCBI Taxonomy" id="37326"/>
    <lineage>
        <taxon>Bacteria</taxon>
        <taxon>Bacillati</taxon>
        <taxon>Actinomycetota</taxon>
        <taxon>Actinomycetes</taxon>
        <taxon>Mycobacteriales</taxon>
        <taxon>Nocardiaceae</taxon>
        <taxon>Nocardia</taxon>
    </lineage>
</organism>
<reference evidence="4 5" key="1">
    <citation type="journal article" date="2019" name="ACS Chem. Biol.">
        <title>Identification and Mobilization of a Cryptic Antibiotic Biosynthesis Gene Locus from a Human-Pathogenic Nocardia Isolate.</title>
        <authorList>
            <person name="Herisse M."/>
            <person name="Ishida K."/>
            <person name="Porter J.L."/>
            <person name="Howden B."/>
            <person name="Hertweck C."/>
            <person name="Stinear T.P."/>
            <person name="Pidot S.J."/>
        </authorList>
    </citation>
    <scope>NUCLEOTIDE SEQUENCE [LARGE SCALE GENOMIC DNA]</scope>
    <source>
        <strain evidence="4 5">AUSMDU00024985</strain>
    </source>
</reference>
<evidence type="ECO:0000313" key="5">
    <source>
        <dbReference type="Proteomes" id="UP000501705"/>
    </source>
</evidence>
<dbReference type="RefSeq" id="WP_167464034.1">
    <property type="nucleotide sequence ID" value="NZ_CP046171.1"/>
</dbReference>
<proteinExistence type="predicted"/>
<feature type="domain" description="Clp R" evidence="3">
    <location>
        <begin position="1"/>
        <end position="74"/>
    </location>
</feature>
<dbReference type="InterPro" id="IPR036628">
    <property type="entry name" value="Clp_N_dom_sf"/>
</dbReference>
<sequence length="96" mass="10461">MATGDGLIITPRYHDTVAAAARIAIERGDGYLGVEHLMLAILADPDAVPTQDLRRCGLDPDAIIRALDETMRSDEHNSTSYRARMRDGRVIDGAPD</sequence>
<gene>
    <name evidence="4" type="ORF">F5X71_23725</name>
</gene>
<accession>A0A6G9XVI8</accession>
<evidence type="ECO:0000313" key="4">
    <source>
        <dbReference type="EMBL" id="QIS04935.1"/>
    </source>
</evidence>
<evidence type="ECO:0000256" key="2">
    <source>
        <dbReference type="SAM" id="MobiDB-lite"/>
    </source>
</evidence>
<evidence type="ECO:0000256" key="1">
    <source>
        <dbReference type="PROSITE-ProRule" id="PRU01251"/>
    </source>
</evidence>
<dbReference type="EMBL" id="CP046171">
    <property type="protein sequence ID" value="QIS04935.1"/>
    <property type="molecule type" value="Genomic_DNA"/>
</dbReference>
<dbReference type="PROSITE" id="PS51903">
    <property type="entry name" value="CLP_R"/>
    <property type="match status" value="1"/>
</dbReference>
<evidence type="ECO:0000259" key="3">
    <source>
        <dbReference type="PROSITE" id="PS51903"/>
    </source>
</evidence>
<protein>
    <recommendedName>
        <fullName evidence="3">Clp R domain-containing protein</fullName>
    </recommendedName>
</protein>